<gene>
    <name evidence="2" type="ORF">J122_3743</name>
</gene>
<evidence type="ECO:0000313" key="3">
    <source>
        <dbReference type="Proteomes" id="UP000070282"/>
    </source>
</evidence>
<proteinExistence type="predicted"/>
<evidence type="ECO:0000256" key="1">
    <source>
        <dbReference type="SAM" id="SignalP"/>
    </source>
</evidence>
<dbReference type="RefSeq" id="WP_061333499.1">
    <property type="nucleotide sequence ID" value="NZ_LOCO01000030.1"/>
</dbReference>
<dbReference type="EMBL" id="LOCO01000030">
    <property type="protein sequence ID" value="KXO06734.1"/>
    <property type="molecule type" value="Genomic_DNA"/>
</dbReference>
<keyword evidence="3" id="KW-1185">Reference proteome</keyword>
<organism evidence="2 3">
    <name type="scientific">Marinobacter excellens LAMA 842</name>
    <dbReference type="NCBI Taxonomy" id="1306954"/>
    <lineage>
        <taxon>Bacteria</taxon>
        <taxon>Pseudomonadati</taxon>
        <taxon>Pseudomonadota</taxon>
        <taxon>Gammaproteobacteria</taxon>
        <taxon>Pseudomonadales</taxon>
        <taxon>Marinobacteraceae</taxon>
        <taxon>Marinobacter</taxon>
    </lineage>
</organism>
<feature type="signal peptide" evidence="1">
    <location>
        <begin position="1"/>
        <end position="19"/>
    </location>
</feature>
<sequence>MVRNSTAALILTLTSAALAGCSSFQPVTSGTEDPCATLQNIVADYPTGFADFRGGSSNFNSVTIYRAKEHLIKGHCEIWAWGNGDSAYTCTVSAPDKEVAETMHARAASELSECLGPDWQAEKGVRERDGKPAGERIQFTSGEAKAPAVALHRVEDHRRHSVYLYIGTGARSPQQTD</sequence>
<feature type="chain" id="PRO_5007480136" description="Lipoprotein" evidence="1">
    <location>
        <begin position="20"/>
        <end position="177"/>
    </location>
</feature>
<evidence type="ECO:0008006" key="4">
    <source>
        <dbReference type="Google" id="ProtNLM"/>
    </source>
</evidence>
<dbReference type="Proteomes" id="UP000070282">
    <property type="component" value="Unassembled WGS sequence"/>
</dbReference>
<reference evidence="3" key="1">
    <citation type="submission" date="2015-12" db="EMBL/GenBank/DDBJ databases">
        <authorList>
            <person name="Lima A."/>
            <person name="Farahani Zayas N."/>
            <person name="Castro Da Silva M.A."/>
            <person name="Cabral A."/>
            <person name="Pessatti M.L."/>
        </authorList>
    </citation>
    <scope>NUCLEOTIDE SEQUENCE [LARGE SCALE GENOMIC DNA]</scope>
    <source>
        <strain evidence="3">LAMA 842</strain>
    </source>
</reference>
<evidence type="ECO:0000313" key="2">
    <source>
        <dbReference type="EMBL" id="KXO06734.1"/>
    </source>
</evidence>
<comment type="caution">
    <text evidence="2">The sequence shown here is derived from an EMBL/GenBank/DDBJ whole genome shotgun (WGS) entry which is preliminary data.</text>
</comment>
<protein>
    <recommendedName>
        <fullName evidence="4">Lipoprotein</fullName>
    </recommendedName>
</protein>
<accession>A0A137S2T6</accession>
<dbReference type="PROSITE" id="PS51257">
    <property type="entry name" value="PROKAR_LIPOPROTEIN"/>
    <property type="match status" value="1"/>
</dbReference>
<keyword evidence="1" id="KW-0732">Signal</keyword>
<dbReference type="PATRIC" id="fig|1306954.6.peg.2574"/>
<name>A0A137S2T6_9GAMM</name>
<dbReference type="AlphaFoldDB" id="A0A137S2T6"/>